<evidence type="ECO:0000256" key="6">
    <source>
        <dbReference type="ARBA" id="ARBA00023242"/>
    </source>
</evidence>
<dbReference type="EMBL" id="JAQGDS010000001">
    <property type="protein sequence ID" value="KAJ6264767.1"/>
    <property type="molecule type" value="Genomic_DNA"/>
</dbReference>
<keyword evidence="5" id="KW-0508">mRNA splicing</keyword>
<feature type="domain" description="CWF21" evidence="8">
    <location>
        <begin position="76"/>
        <end position="121"/>
    </location>
</feature>
<keyword evidence="10" id="KW-1185">Reference proteome</keyword>
<gene>
    <name evidence="9" type="ORF">Dda_0919</name>
</gene>
<protein>
    <submittedName>
        <fullName evidence="9">Pre-mRNA-splicing factor</fullName>
    </submittedName>
</protein>
<feature type="compositionally biased region" description="Basic and acidic residues" evidence="7">
    <location>
        <begin position="162"/>
        <end position="181"/>
    </location>
</feature>
<keyword evidence="4" id="KW-0747">Spliceosome</keyword>
<evidence type="ECO:0000256" key="2">
    <source>
        <dbReference type="ARBA" id="ARBA00005954"/>
    </source>
</evidence>
<dbReference type="CDD" id="cd21372">
    <property type="entry name" value="cwf21_CWC21-like"/>
    <property type="match status" value="1"/>
</dbReference>
<comment type="similarity">
    <text evidence="2">Belongs to the CWC21 family.</text>
</comment>
<dbReference type="GO" id="GO:0005681">
    <property type="term" value="C:spliceosomal complex"/>
    <property type="evidence" value="ECO:0007669"/>
    <property type="project" value="UniProtKB-KW"/>
</dbReference>
<accession>A0AAD6J6G5</accession>
<feature type="region of interest" description="Disordered" evidence="7">
    <location>
        <begin position="203"/>
        <end position="309"/>
    </location>
</feature>
<evidence type="ECO:0000256" key="5">
    <source>
        <dbReference type="ARBA" id="ARBA00023187"/>
    </source>
</evidence>
<feature type="compositionally biased region" description="Basic and acidic residues" evidence="7">
    <location>
        <begin position="57"/>
        <end position="79"/>
    </location>
</feature>
<keyword evidence="6" id="KW-0539">Nucleus</keyword>
<dbReference type="Gene3D" id="6.10.140.420">
    <property type="match status" value="1"/>
</dbReference>
<dbReference type="PANTHER" id="PTHR36562">
    <property type="entry name" value="SERINE/ARGININE REPETITIVE MATRIX 2"/>
    <property type="match status" value="1"/>
</dbReference>
<dbReference type="InterPro" id="IPR013170">
    <property type="entry name" value="mRNA_splic_Cwf21_dom"/>
</dbReference>
<feature type="compositionally biased region" description="Basic and acidic residues" evidence="7">
    <location>
        <begin position="203"/>
        <end position="212"/>
    </location>
</feature>
<evidence type="ECO:0000313" key="9">
    <source>
        <dbReference type="EMBL" id="KAJ6264767.1"/>
    </source>
</evidence>
<evidence type="ECO:0000256" key="7">
    <source>
        <dbReference type="SAM" id="MobiDB-lite"/>
    </source>
</evidence>
<sequence length="309" mass="36079">MVYHPRHRNLQISDPTVTARMSSNVGLSTPRGSGTSGYVQRNLSHIRPRDPNNSYNPKDHDKFQRHQQRQPDKGILEHDRKRNVEVKCLELQDKLEDEGMAEDEIEERVAALRKTLMGQLDAQGVDAKGLKAHQVHELAQAKMAENARLQRALQISADYEEGSHWKRQAEEKARRAEENTAKEVLAQQERERQKLRQIEEELRREKERDAALRRRNRRDRSDSRSRSRSPSRSRSRSRGGAAGGRRVERDSRSRSRSRGSSYDSRSRSRSRSRSGSVDRRRRSVSDSRSRSRSRSYSADRERRRYSDRE</sequence>
<evidence type="ECO:0000313" key="10">
    <source>
        <dbReference type="Proteomes" id="UP001221413"/>
    </source>
</evidence>
<dbReference type="AlphaFoldDB" id="A0AAD6J6G5"/>
<feature type="region of interest" description="Disordered" evidence="7">
    <location>
        <begin position="1"/>
        <end position="79"/>
    </location>
</feature>
<evidence type="ECO:0000256" key="1">
    <source>
        <dbReference type="ARBA" id="ARBA00004123"/>
    </source>
</evidence>
<organism evidence="9 10">
    <name type="scientific">Drechslerella dactyloides</name>
    <name type="common">Nematode-trapping fungus</name>
    <name type="synonym">Arthrobotrys dactyloides</name>
    <dbReference type="NCBI Taxonomy" id="74499"/>
    <lineage>
        <taxon>Eukaryota</taxon>
        <taxon>Fungi</taxon>
        <taxon>Dikarya</taxon>
        <taxon>Ascomycota</taxon>
        <taxon>Pezizomycotina</taxon>
        <taxon>Orbiliomycetes</taxon>
        <taxon>Orbiliales</taxon>
        <taxon>Orbiliaceae</taxon>
        <taxon>Drechslerella</taxon>
    </lineage>
</organism>
<dbReference type="GO" id="GO:0006397">
    <property type="term" value="P:mRNA processing"/>
    <property type="evidence" value="ECO:0007669"/>
    <property type="project" value="UniProtKB-KW"/>
</dbReference>
<proteinExistence type="inferred from homology"/>
<keyword evidence="3" id="KW-0507">mRNA processing</keyword>
<feature type="compositionally biased region" description="Polar residues" evidence="7">
    <location>
        <begin position="10"/>
        <end position="43"/>
    </location>
</feature>
<comment type="caution">
    <text evidence="9">The sequence shown here is derived from an EMBL/GenBank/DDBJ whole genome shotgun (WGS) entry which is preliminary data.</text>
</comment>
<dbReference type="PANTHER" id="PTHR36562:SF5">
    <property type="entry name" value="SERINE_ARGININE REPETITIVE MATRIX 2"/>
    <property type="match status" value="1"/>
</dbReference>
<evidence type="ECO:0000256" key="4">
    <source>
        <dbReference type="ARBA" id="ARBA00022728"/>
    </source>
</evidence>
<evidence type="ECO:0000256" key="3">
    <source>
        <dbReference type="ARBA" id="ARBA00022664"/>
    </source>
</evidence>
<feature type="compositionally biased region" description="Basic residues" evidence="7">
    <location>
        <begin position="226"/>
        <end position="237"/>
    </location>
</feature>
<comment type="subcellular location">
    <subcellularLocation>
        <location evidence="1">Nucleus</location>
    </subcellularLocation>
</comment>
<name>A0AAD6J6G5_DREDA</name>
<dbReference type="Pfam" id="PF08312">
    <property type="entry name" value="cwf21"/>
    <property type="match status" value="1"/>
</dbReference>
<dbReference type="SMART" id="SM01115">
    <property type="entry name" value="cwf21"/>
    <property type="match status" value="1"/>
</dbReference>
<dbReference type="GO" id="GO:0008380">
    <property type="term" value="P:RNA splicing"/>
    <property type="evidence" value="ECO:0007669"/>
    <property type="project" value="UniProtKB-KW"/>
</dbReference>
<dbReference type="InterPro" id="IPR051372">
    <property type="entry name" value="CWC21"/>
</dbReference>
<evidence type="ECO:0000259" key="8">
    <source>
        <dbReference type="SMART" id="SM01115"/>
    </source>
</evidence>
<reference evidence="9" key="1">
    <citation type="submission" date="2023-01" db="EMBL/GenBank/DDBJ databases">
        <title>The chitinases involved in constricting ring structure development in the nematode-trapping fungus Drechslerella dactyloides.</title>
        <authorList>
            <person name="Wang R."/>
            <person name="Zhang L."/>
            <person name="Tang P."/>
            <person name="Li S."/>
            <person name="Liang L."/>
        </authorList>
    </citation>
    <scope>NUCLEOTIDE SEQUENCE</scope>
    <source>
        <strain evidence="9">YMF1.00031</strain>
    </source>
</reference>
<dbReference type="Proteomes" id="UP001221413">
    <property type="component" value="Unassembled WGS sequence"/>
</dbReference>
<feature type="compositionally biased region" description="Basic and acidic residues" evidence="7">
    <location>
        <begin position="297"/>
        <end position="309"/>
    </location>
</feature>
<feature type="region of interest" description="Disordered" evidence="7">
    <location>
        <begin position="162"/>
        <end position="190"/>
    </location>
</feature>